<name>A0A177DGE6_ALTAL</name>
<keyword evidence="1" id="KW-0812">Transmembrane</keyword>
<evidence type="ECO:0000256" key="1">
    <source>
        <dbReference type="SAM" id="Phobius"/>
    </source>
</evidence>
<feature type="transmembrane region" description="Helical" evidence="1">
    <location>
        <begin position="6"/>
        <end position="25"/>
    </location>
</feature>
<evidence type="ECO:0000313" key="2">
    <source>
        <dbReference type="EMBL" id="OAG18260.1"/>
    </source>
</evidence>
<dbReference type="VEuPathDB" id="FungiDB:CC77DRAFT_993754"/>
<keyword evidence="1" id="KW-1133">Transmembrane helix</keyword>
<organism evidence="2 3">
    <name type="scientific">Alternaria alternata</name>
    <name type="common">Alternaria rot fungus</name>
    <name type="synonym">Torula alternata</name>
    <dbReference type="NCBI Taxonomy" id="5599"/>
    <lineage>
        <taxon>Eukaryota</taxon>
        <taxon>Fungi</taxon>
        <taxon>Dikarya</taxon>
        <taxon>Ascomycota</taxon>
        <taxon>Pezizomycotina</taxon>
        <taxon>Dothideomycetes</taxon>
        <taxon>Pleosporomycetidae</taxon>
        <taxon>Pleosporales</taxon>
        <taxon>Pleosporineae</taxon>
        <taxon>Pleosporaceae</taxon>
        <taxon>Alternaria</taxon>
        <taxon>Alternaria sect. Alternaria</taxon>
        <taxon>Alternaria alternata complex</taxon>
    </lineage>
</organism>
<reference evidence="2 3" key="1">
    <citation type="submission" date="2016-05" db="EMBL/GenBank/DDBJ databases">
        <title>Comparative analysis of secretome profiles of manganese(II)-oxidizing ascomycete fungi.</title>
        <authorList>
            <consortium name="DOE Joint Genome Institute"/>
            <person name="Zeiner C.A."/>
            <person name="Purvine S.O."/>
            <person name="Zink E.M."/>
            <person name="Wu S."/>
            <person name="Pasa-Tolic L."/>
            <person name="Chaput D.L."/>
            <person name="Haridas S."/>
            <person name="Grigoriev I.V."/>
            <person name="Santelli C.M."/>
            <person name="Hansel C.M."/>
        </authorList>
    </citation>
    <scope>NUCLEOTIDE SEQUENCE [LARGE SCALE GENOMIC DNA]</scope>
    <source>
        <strain evidence="2 3">SRC1lrK2f</strain>
    </source>
</reference>
<dbReference type="AlphaFoldDB" id="A0A177DGE6"/>
<protein>
    <submittedName>
        <fullName evidence="2">Uncharacterized protein</fullName>
    </submittedName>
</protein>
<gene>
    <name evidence="2" type="ORF">CC77DRAFT_993754</name>
</gene>
<evidence type="ECO:0000313" key="3">
    <source>
        <dbReference type="Proteomes" id="UP000077248"/>
    </source>
</evidence>
<sequence length="52" mass="6116">MMVHCLEWVMMVVIMDMVMSMSFVIKREVDRRDVTTDRQSLKGSKCTFILTS</sequence>
<keyword evidence="1" id="KW-0472">Membrane</keyword>
<keyword evidence="3" id="KW-1185">Reference proteome</keyword>
<dbReference type="RefSeq" id="XP_018383681.1">
    <property type="nucleotide sequence ID" value="XM_018536423.1"/>
</dbReference>
<dbReference type="Proteomes" id="UP000077248">
    <property type="component" value="Unassembled WGS sequence"/>
</dbReference>
<dbReference type="EMBL" id="KV441484">
    <property type="protein sequence ID" value="OAG18260.1"/>
    <property type="molecule type" value="Genomic_DNA"/>
</dbReference>
<feature type="non-terminal residue" evidence="2">
    <location>
        <position position="52"/>
    </location>
</feature>
<accession>A0A177DGE6</accession>
<dbReference type="KEGG" id="aalt:CC77DRAFT_993754"/>
<proteinExistence type="predicted"/>
<dbReference type="GeneID" id="29122017"/>